<protein>
    <submittedName>
        <fullName evidence="1">Uncharacterized protein</fullName>
    </submittedName>
</protein>
<gene>
    <name evidence="1" type="ORF">BSU04_32920</name>
</gene>
<dbReference type="Proteomes" id="UP000214720">
    <property type="component" value="Unassembled WGS sequence"/>
</dbReference>
<accession>A0A226WSR7</accession>
<name>A0A226WSR7_CABSO</name>
<proteinExistence type="predicted"/>
<dbReference type="EMBL" id="MTHB01000228">
    <property type="protein sequence ID" value="OXC74236.1"/>
    <property type="molecule type" value="Genomic_DNA"/>
</dbReference>
<evidence type="ECO:0000313" key="2">
    <source>
        <dbReference type="Proteomes" id="UP000214720"/>
    </source>
</evidence>
<reference evidence="2" key="1">
    <citation type="submission" date="2017-01" db="EMBL/GenBank/DDBJ databases">
        <title>Genome Analysis of Deinococcus marmoris KOPRI26562.</title>
        <authorList>
            <person name="Kim J.H."/>
            <person name="Oh H.-M."/>
        </authorList>
    </citation>
    <scope>NUCLEOTIDE SEQUENCE [LARGE SCALE GENOMIC DNA]</scope>
    <source>
        <strain evidence="2">PAMC 26633</strain>
    </source>
</reference>
<organism evidence="1 2">
    <name type="scientific">Caballeronia sordidicola</name>
    <name type="common">Burkholderia sordidicola</name>
    <dbReference type="NCBI Taxonomy" id="196367"/>
    <lineage>
        <taxon>Bacteria</taxon>
        <taxon>Pseudomonadati</taxon>
        <taxon>Pseudomonadota</taxon>
        <taxon>Betaproteobacteria</taxon>
        <taxon>Burkholderiales</taxon>
        <taxon>Burkholderiaceae</taxon>
        <taxon>Caballeronia</taxon>
    </lineage>
</organism>
<comment type="caution">
    <text evidence="1">The sequence shown here is derived from an EMBL/GenBank/DDBJ whole genome shotgun (WGS) entry which is preliminary data.</text>
</comment>
<sequence length="58" mass="6238">MIGASTENLMWLISPVAFATGVAGERNMATVYDRLDIPIIRNLTVSGQSLRSLSDSVV</sequence>
<evidence type="ECO:0000313" key="1">
    <source>
        <dbReference type="EMBL" id="OXC74236.1"/>
    </source>
</evidence>
<dbReference type="AlphaFoldDB" id="A0A226WSR7"/>